<accession>A0A915EE69</accession>
<keyword evidence="1" id="KW-1185">Reference proteome</keyword>
<evidence type="ECO:0000313" key="1">
    <source>
        <dbReference type="Proteomes" id="UP000887574"/>
    </source>
</evidence>
<name>A0A915EE69_9BILA</name>
<reference evidence="2" key="1">
    <citation type="submission" date="2022-11" db="UniProtKB">
        <authorList>
            <consortium name="WormBaseParasite"/>
        </authorList>
    </citation>
    <scope>IDENTIFICATION</scope>
</reference>
<proteinExistence type="predicted"/>
<organism evidence="1 2">
    <name type="scientific">Ditylenchus dipsaci</name>
    <dbReference type="NCBI Taxonomy" id="166011"/>
    <lineage>
        <taxon>Eukaryota</taxon>
        <taxon>Metazoa</taxon>
        <taxon>Ecdysozoa</taxon>
        <taxon>Nematoda</taxon>
        <taxon>Chromadorea</taxon>
        <taxon>Rhabditida</taxon>
        <taxon>Tylenchina</taxon>
        <taxon>Tylenchomorpha</taxon>
        <taxon>Sphaerularioidea</taxon>
        <taxon>Anguinidae</taxon>
        <taxon>Anguininae</taxon>
        <taxon>Ditylenchus</taxon>
    </lineage>
</organism>
<dbReference type="AlphaFoldDB" id="A0A915EE69"/>
<protein>
    <submittedName>
        <fullName evidence="2">Uncharacterized protein</fullName>
    </submittedName>
</protein>
<dbReference type="WBParaSite" id="jg5402">
    <property type="protein sequence ID" value="jg5402"/>
    <property type="gene ID" value="jg5402"/>
</dbReference>
<dbReference type="Proteomes" id="UP000887574">
    <property type="component" value="Unplaced"/>
</dbReference>
<sequence length="115" mass="13132">MGGWEELKRSGGVTLLLQHEHGVHATAQLFKHKHDIPMTLYSSHAIKKVFIGGSINVNNCEECVKLIFDQEVPQLQLIKKATLSWDTHLIERMPFMLKRIGDGNQGRQFCQQTHL</sequence>
<evidence type="ECO:0000313" key="2">
    <source>
        <dbReference type="WBParaSite" id="jg5402"/>
    </source>
</evidence>